<name>A0ABS7RD64_9HYPH</name>
<protein>
    <recommendedName>
        <fullName evidence="5">DUF2730 family protein</fullName>
    </recommendedName>
</protein>
<keyword evidence="4" id="KW-1185">Reference proteome</keyword>
<keyword evidence="2" id="KW-0472">Membrane</keyword>
<gene>
    <name evidence="3" type="ORF">KVG22_19715</name>
</gene>
<dbReference type="EMBL" id="JAHSQO010000007">
    <property type="protein sequence ID" value="MBY8918838.1"/>
    <property type="molecule type" value="Genomic_DNA"/>
</dbReference>
<evidence type="ECO:0000313" key="4">
    <source>
        <dbReference type="Proteomes" id="UP000777661"/>
    </source>
</evidence>
<comment type="caution">
    <text evidence="3">The sequence shown here is derived from an EMBL/GenBank/DDBJ whole genome shotgun (WGS) entry which is preliminary data.</text>
</comment>
<keyword evidence="2" id="KW-1133">Transmembrane helix</keyword>
<sequence length="125" mass="14262">MAENITWEALWAVVGVIAAIVACSFAIWWRIESRMDWAKNDALEKVSEVNDKIDELRSKVEMTSAHLAEHKIEVAQKYATKAGMSEQMNVLAKIVKDVGERLDKRLDGMTERLDRVIEARNKLPH</sequence>
<feature type="coiled-coil region" evidence="1">
    <location>
        <begin position="39"/>
        <end position="73"/>
    </location>
</feature>
<proteinExistence type="predicted"/>
<organism evidence="3 4">
    <name type="scientific">Nitratireductor rhodophyticola</name>
    <dbReference type="NCBI Taxonomy" id="2854036"/>
    <lineage>
        <taxon>Bacteria</taxon>
        <taxon>Pseudomonadati</taxon>
        <taxon>Pseudomonadota</taxon>
        <taxon>Alphaproteobacteria</taxon>
        <taxon>Hyphomicrobiales</taxon>
        <taxon>Phyllobacteriaceae</taxon>
        <taxon>Nitratireductor</taxon>
    </lineage>
</organism>
<feature type="transmembrane region" description="Helical" evidence="2">
    <location>
        <begin position="6"/>
        <end position="29"/>
    </location>
</feature>
<dbReference type="Proteomes" id="UP000777661">
    <property type="component" value="Unassembled WGS sequence"/>
</dbReference>
<evidence type="ECO:0000256" key="2">
    <source>
        <dbReference type="SAM" id="Phobius"/>
    </source>
</evidence>
<evidence type="ECO:0000256" key="1">
    <source>
        <dbReference type="SAM" id="Coils"/>
    </source>
</evidence>
<evidence type="ECO:0008006" key="5">
    <source>
        <dbReference type="Google" id="ProtNLM"/>
    </source>
</evidence>
<dbReference type="RefSeq" id="WP_223004292.1">
    <property type="nucleotide sequence ID" value="NZ_JAHSQO010000007.1"/>
</dbReference>
<accession>A0ABS7RD64</accession>
<evidence type="ECO:0000313" key="3">
    <source>
        <dbReference type="EMBL" id="MBY8918838.1"/>
    </source>
</evidence>
<reference evidence="3 4" key="1">
    <citation type="submission" date="2021-06" db="EMBL/GenBank/DDBJ databases">
        <title>Nitratireductor porphyridii sp. nov., isolated from a small marine red alga, Porphyridium purpureum in South Korea.</title>
        <authorList>
            <person name="Kim K.H."/>
            <person name="Kristyanto S."/>
            <person name="Jeon C.O."/>
        </authorList>
    </citation>
    <scope>NUCLEOTIDE SEQUENCE [LARGE SCALE GENOMIC DNA]</scope>
    <source>
        <strain evidence="3 4">R6</strain>
    </source>
</reference>
<keyword evidence="2" id="KW-0812">Transmembrane</keyword>
<keyword evidence="1" id="KW-0175">Coiled coil</keyword>